<dbReference type="RefSeq" id="WP_069662730.1">
    <property type="nucleotide sequence ID" value="NZ_JBHUJJ010000001.1"/>
</dbReference>
<proteinExistence type="predicted"/>
<accession>A0A1E5GZR9</accession>
<evidence type="ECO:0000313" key="1">
    <source>
        <dbReference type="EMBL" id="OEG18177.1"/>
    </source>
</evidence>
<comment type="caution">
    <text evidence="1">The sequence shown here is derived from an EMBL/GenBank/DDBJ whole genome shotgun (WGS) entry which is preliminary data.</text>
</comment>
<reference evidence="2" key="1">
    <citation type="submission" date="2016-09" db="EMBL/GenBank/DDBJ databases">
        <authorList>
            <person name="Gulvik C.A."/>
        </authorList>
    </citation>
    <scope>NUCLEOTIDE SEQUENCE [LARGE SCALE GENOMIC DNA]</scope>
    <source>
        <strain evidence="2">LMG 8895</strain>
    </source>
</reference>
<gene>
    <name evidence="1" type="ORF">BCR25_16940</name>
</gene>
<organism evidence="1 2">
    <name type="scientific">Enterococcus termitis</name>
    <dbReference type="NCBI Taxonomy" id="332950"/>
    <lineage>
        <taxon>Bacteria</taxon>
        <taxon>Bacillati</taxon>
        <taxon>Bacillota</taxon>
        <taxon>Bacilli</taxon>
        <taxon>Lactobacillales</taxon>
        <taxon>Enterococcaceae</taxon>
        <taxon>Enterococcus</taxon>
    </lineage>
</organism>
<dbReference type="EMBL" id="MIJY01000007">
    <property type="protein sequence ID" value="OEG18177.1"/>
    <property type="molecule type" value="Genomic_DNA"/>
</dbReference>
<keyword evidence="2" id="KW-1185">Reference proteome</keyword>
<dbReference type="AlphaFoldDB" id="A0A1E5GZR9"/>
<dbReference type="OrthoDB" id="2340055at2"/>
<sequence>MHKINKEIIEHAEAIAKILREELNPHVRVEIESYGVKAVSDDWFQPIKEEPGGSSKISSGIYAYSEDYVHKMRKAQKQESEVQVIEFNSVEKYRETVRRNREANRTTDETVGILNENDYTGLIVESNEGLKIAEITLLEAIPAEGYRIRLIPKYD</sequence>
<dbReference type="Proteomes" id="UP000095094">
    <property type="component" value="Unassembled WGS sequence"/>
</dbReference>
<evidence type="ECO:0000313" key="2">
    <source>
        <dbReference type="Proteomes" id="UP000095094"/>
    </source>
</evidence>
<protein>
    <submittedName>
        <fullName evidence="1">Uncharacterized protein</fullName>
    </submittedName>
</protein>
<name>A0A1E5GZR9_9ENTE</name>